<dbReference type="FunFam" id="3.40.30.10:FF:000036">
    <property type="entry name" value="anterior gradient protein 2 homolog"/>
    <property type="match status" value="1"/>
</dbReference>
<dbReference type="InterPro" id="IPR036249">
    <property type="entry name" value="Thioredoxin-like_sf"/>
</dbReference>
<dbReference type="Gene3D" id="3.40.30.10">
    <property type="entry name" value="Glutaredoxin"/>
    <property type="match status" value="1"/>
</dbReference>
<evidence type="ECO:0000256" key="1">
    <source>
        <dbReference type="ARBA" id="ARBA00022729"/>
    </source>
</evidence>
<dbReference type="SUPFAM" id="SSF52833">
    <property type="entry name" value="Thioredoxin-like"/>
    <property type="match status" value="1"/>
</dbReference>
<proteinExistence type="inferred from homology"/>
<dbReference type="GO" id="GO:0005783">
    <property type="term" value="C:endoplasmic reticulum"/>
    <property type="evidence" value="ECO:0007669"/>
    <property type="project" value="TreeGrafter"/>
</dbReference>
<dbReference type="Ensembl" id="ENSGWIT00000047515.1">
    <property type="protein sequence ID" value="ENSGWIP00000043812.1"/>
    <property type="gene ID" value="ENSGWIG00000021857.1"/>
</dbReference>
<reference evidence="4" key="1">
    <citation type="submission" date="2020-06" db="EMBL/GenBank/DDBJ databases">
        <authorList>
            <consortium name="Wellcome Sanger Institute Data Sharing"/>
        </authorList>
    </citation>
    <scope>NUCLEOTIDE SEQUENCE [LARGE SCALE GENOMIC DNA]</scope>
</reference>
<comment type="similarity">
    <text evidence="2">Belongs to the AGR family.</text>
</comment>
<name>A0A8C5NBW3_GOUWI</name>
<organism evidence="4 5">
    <name type="scientific">Gouania willdenowi</name>
    <name type="common">Blunt-snouted clingfish</name>
    <name type="synonym">Lepadogaster willdenowi</name>
    <dbReference type="NCBI Taxonomy" id="441366"/>
    <lineage>
        <taxon>Eukaryota</taxon>
        <taxon>Metazoa</taxon>
        <taxon>Chordata</taxon>
        <taxon>Craniata</taxon>
        <taxon>Vertebrata</taxon>
        <taxon>Euteleostomi</taxon>
        <taxon>Actinopterygii</taxon>
        <taxon>Neopterygii</taxon>
        <taxon>Teleostei</taxon>
        <taxon>Neoteleostei</taxon>
        <taxon>Acanthomorphata</taxon>
        <taxon>Ovalentaria</taxon>
        <taxon>Blenniimorphae</taxon>
        <taxon>Blenniiformes</taxon>
        <taxon>Gobiesocoidei</taxon>
        <taxon>Gobiesocidae</taxon>
        <taxon>Gobiesocinae</taxon>
        <taxon>Gouania</taxon>
    </lineage>
</organism>
<reference evidence="4" key="2">
    <citation type="submission" date="2025-08" db="UniProtKB">
        <authorList>
            <consortium name="Ensembl"/>
        </authorList>
    </citation>
    <scope>IDENTIFICATION</scope>
</reference>
<dbReference type="InterPro" id="IPR051099">
    <property type="entry name" value="AGR/TXD"/>
</dbReference>
<keyword evidence="5" id="KW-1185">Reference proteome</keyword>
<dbReference type="Proteomes" id="UP000694680">
    <property type="component" value="Chromosome 21"/>
</dbReference>
<evidence type="ECO:0000313" key="5">
    <source>
        <dbReference type="Proteomes" id="UP000694680"/>
    </source>
</evidence>
<dbReference type="PANTHER" id="PTHR15337:SF11">
    <property type="entry name" value="THIOREDOXIN DOMAIN-CONTAINING PROTEIN"/>
    <property type="match status" value="1"/>
</dbReference>
<gene>
    <name evidence="4" type="primary">agr1</name>
</gene>
<evidence type="ECO:0000256" key="2">
    <source>
        <dbReference type="ARBA" id="ARBA00038124"/>
    </source>
</evidence>
<evidence type="ECO:0000256" key="3">
    <source>
        <dbReference type="SAM" id="SignalP"/>
    </source>
</evidence>
<reference evidence="4" key="3">
    <citation type="submission" date="2025-09" db="UniProtKB">
        <authorList>
            <consortium name="Ensembl"/>
        </authorList>
    </citation>
    <scope>IDENTIFICATION</scope>
</reference>
<sequence length="169" mass="19289">MMLRWVILALLIGVCVSVDVKEKKEGEKSKKSESSSRSRGWGKDLKWAKDYVDALGKTTKSHKPLMVIHHLEDCPHSKALKKAFAEDKTIQKMAKDDFVMLNVVEETTDRNLAPDGYYVPRIIFVDPLNTVRADIIGRYPDRKYAYSPTDLELLAENMKKVVALKHTEL</sequence>
<dbReference type="PANTHER" id="PTHR15337">
    <property type="entry name" value="ANTERIOR GRADIENT PROTEIN-RELATED"/>
    <property type="match status" value="1"/>
</dbReference>
<feature type="signal peptide" evidence="3">
    <location>
        <begin position="1"/>
        <end position="17"/>
    </location>
</feature>
<dbReference type="Pfam" id="PF13899">
    <property type="entry name" value="Thioredoxin_7"/>
    <property type="match status" value="1"/>
</dbReference>
<keyword evidence="1 3" id="KW-0732">Signal</keyword>
<accession>A0A8C5NBW3</accession>
<dbReference type="AlphaFoldDB" id="A0A8C5NBW3"/>
<protein>
    <submittedName>
        <fullName evidence="4">Anterior gradient protein 2 homolog</fullName>
    </submittedName>
</protein>
<feature type="chain" id="PRO_5034664419" evidence="3">
    <location>
        <begin position="18"/>
        <end position="169"/>
    </location>
</feature>
<evidence type="ECO:0000313" key="4">
    <source>
        <dbReference type="Ensembl" id="ENSGWIP00000043812.1"/>
    </source>
</evidence>
<dbReference type="OrthoDB" id="262308at2759"/>